<feature type="domain" description="Peptidase S1" evidence="4">
    <location>
        <begin position="31"/>
        <end position="289"/>
    </location>
</feature>
<dbReference type="PROSITE" id="PS50240">
    <property type="entry name" value="TRYPSIN_DOM"/>
    <property type="match status" value="1"/>
</dbReference>
<sequence length="358" mass="38632">MKKFSLFGAICSVLLATNSAHASTDEYSTYIYNGLTTTTDTWPSYAAVFYDATAYTGVYGQYCGATIIDANHIATAAHCISDGSGGLNEEYLVFTSVLPQLSNANQFLSGAVEKIRITNVYRHPDYVDSSSASSVPWPNDIAILQLEYDMNVSSSDYAVLADSSQVDTYRVDDESFIAVGLGMTESGSYSDQLLYTTLTYEPTSSCDIGAGESQLCMKGELNLSTGVRNSTCSGDSGGPLYWYDESLSEYVQVGITSYGWNNCKSSTSSDTSVFTEVADYGEWIASVLNEEITPDLVVTSTMRDTYNSTVEDADDINVSDTDDNSDYQANSGSSGGSTSFGAVFFLLMAAFIRKRSTK</sequence>
<dbReference type="AlphaFoldDB" id="A0A1B1LRG5"/>
<accession>A0A1B1LRG5</accession>
<dbReference type="SMART" id="SM00020">
    <property type="entry name" value="Tryp_SPc"/>
    <property type="match status" value="1"/>
</dbReference>
<protein>
    <recommendedName>
        <fullName evidence="4">Peptidase S1 domain-containing protein</fullName>
    </recommendedName>
</protein>
<dbReference type="RefSeq" id="WP_172687315.1">
    <property type="nucleotide sequence ID" value="NZ_KU356480.1"/>
</dbReference>
<keyword evidence="5" id="KW-0614">Plasmid</keyword>
<evidence type="ECO:0000256" key="2">
    <source>
        <dbReference type="SAM" id="MobiDB-lite"/>
    </source>
</evidence>
<keyword evidence="1" id="KW-1015">Disulfide bond</keyword>
<organism evidence="5">
    <name type="scientific">Vibrio parahaemolyticus</name>
    <dbReference type="NCBI Taxonomy" id="670"/>
    <lineage>
        <taxon>Bacteria</taxon>
        <taxon>Pseudomonadati</taxon>
        <taxon>Pseudomonadota</taxon>
        <taxon>Gammaproteobacteria</taxon>
        <taxon>Vibrionales</taxon>
        <taxon>Vibrionaceae</taxon>
        <taxon>Vibrio</taxon>
    </lineage>
</organism>
<reference evidence="5" key="1">
    <citation type="journal article" date="2016" name="Antimicrob. Agents Chemother.">
        <title>Genetic Characterization of a blaVEB-2-carrying plasmid in Vibrio parahaemolyticus.</title>
        <authorList>
            <person name="Li R."/>
            <person name="Ye L."/>
            <person name="Zheng Z."/>
            <person name="Chan E.W."/>
            <person name="Chen S."/>
        </authorList>
    </citation>
    <scope>NUCLEOTIDE SEQUENCE</scope>
    <source>
        <strain evidence="5">VPS92</strain>
        <plasmid evidence="5">pVPS92-VEB</plasmid>
    </source>
</reference>
<dbReference type="InterPro" id="IPR051487">
    <property type="entry name" value="Ser/Thr_Proteases_Immune/Dev"/>
</dbReference>
<dbReference type="PANTHER" id="PTHR24256">
    <property type="entry name" value="TRYPTASE-RELATED"/>
    <property type="match status" value="1"/>
</dbReference>
<dbReference type="PROSITE" id="PS00135">
    <property type="entry name" value="TRYPSIN_SER"/>
    <property type="match status" value="1"/>
</dbReference>
<dbReference type="InterPro" id="IPR001314">
    <property type="entry name" value="Peptidase_S1A"/>
</dbReference>
<feature type="signal peptide" evidence="3">
    <location>
        <begin position="1"/>
        <end position="22"/>
    </location>
</feature>
<evidence type="ECO:0000256" key="3">
    <source>
        <dbReference type="SAM" id="SignalP"/>
    </source>
</evidence>
<dbReference type="Pfam" id="PF00089">
    <property type="entry name" value="Trypsin"/>
    <property type="match status" value="1"/>
</dbReference>
<feature type="chain" id="PRO_5008526448" description="Peptidase S1 domain-containing protein" evidence="3">
    <location>
        <begin position="23"/>
        <end position="358"/>
    </location>
</feature>
<dbReference type="GO" id="GO:0006508">
    <property type="term" value="P:proteolysis"/>
    <property type="evidence" value="ECO:0007669"/>
    <property type="project" value="InterPro"/>
</dbReference>
<dbReference type="SUPFAM" id="SSF50494">
    <property type="entry name" value="Trypsin-like serine proteases"/>
    <property type="match status" value="1"/>
</dbReference>
<keyword evidence="3" id="KW-0732">Signal</keyword>
<dbReference type="InterPro" id="IPR033116">
    <property type="entry name" value="TRYPSIN_SER"/>
</dbReference>
<name>A0A1B1LRG5_VIBPH</name>
<dbReference type="PRINTS" id="PR00722">
    <property type="entry name" value="CHYMOTRYPSIN"/>
</dbReference>
<geneLocation type="plasmid" evidence="5">
    <name>pVPS92-VEB</name>
</geneLocation>
<dbReference type="GO" id="GO:0004252">
    <property type="term" value="F:serine-type endopeptidase activity"/>
    <property type="evidence" value="ECO:0007669"/>
    <property type="project" value="InterPro"/>
</dbReference>
<feature type="compositionally biased region" description="Acidic residues" evidence="2">
    <location>
        <begin position="314"/>
        <end position="325"/>
    </location>
</feature>
<feature type="region of interest" description="Disordered" evidence="2">
    <location>
        <begin position="314"/>
        <end position="335"/>
    </location>
</feature>
<dbReference type="InterPro" id="IPR043504">
    <property type="entry name" value="Peptidase_S1_PA_chymotrypsin"/>
</dbReference>
<dbReference type="InterPro" id="IPR001254">
    <property type="entry name" value="Trypsin_dom"/>
</dbReference>
<evidence type="ECO:0000259" key="4">
    <source>
        <dbReference type="PROSITE" id="PS50240"/>
    </source>
</evidence>
<proteinExistence type="predicted"/>
<dbReference type="EMBL" id="KU356480">
    <property type="protein sequence ID" value="ANS55640.1"/>
    <property type="molecule type" value="Genomic_DNA"/>
</dbReference>
<evidence type="ECO:0000256" key="1">
    <source>
        <dbReference type="ARBA" id="ARBA00023157"/>
    </source>
</evidence>
<dbReference type="InterPro" id="IPR009003">
    <property type="entry name" value="Peptidase_S1_PA"/>
</dbReference>
<dbReference type="Gene3D" id="2.40.10.10">
    <property type="entry name" value="Trypsin-like serine proteases"/>
    <property type="match status" value="1"/>
</dbReference>
<evidence type="ECO:0000313" key="5">
    <source>
        <dbReference type="EMBL" id="ANS55640.1"/>
    </source>
</evidence>